<proteinExistence type="predicted"/>
<dbReference type="Proteomes" id="UP000008136">
    <property type="component" value="Chromosome"/>
</dbReference>
<feature type="domain" description="4Fe-4S ferredoxin-type" evidence="1">
    <location>
        <begin position="25"/>
        <end position="55"/>
    </location>
</feature>
<feature type="domain" description="4Fe-4S ferredoxin-type" evidence="1">
    <location>
        <begin position="196"/>
        <end position="225"/>
    </location>
</feature>
<dbReference type="PANTHER" id="PTHR43193:SF2">
    <property type="entry name" value="POLYFERREDOXIN PROTEIN FWDF"/>
    <property type="match status" value="1"/>
</dbReference>
<name>F2KT98_ARCVS</name>
<dbReference type="KEGG" id="ave:Arcve_1118"/>
<dbReference type="eggNOG" id="arCOG02180">
    <property type="taxonomic scope" value="Archaea"/>
</dbReference>
<feature type="domain" description="4Fe-4S ferredoxin-type" evidence="1">
    <location>
        <begin position="104"/>
        <end position="130"/>
    </location>
</feature>
<dbReference type="PIRSF" id="PIRSF005658">
    <property type="entry name" value="FwdF"/>
    <property type="match status" value="1"/>
</dbReference>
<dbReference type="GeneID" id="10394234"/>
<feature type="domain" description="4Fe-4S ferredoxin-type" evidence="1">
    <location>
        <begin position="133"/>
        <end position="162"/>
    </location>
</feature>
<evidence type="ECO:0000313" key="3">
    <source>
        <dbReference type="Proteomes" id="UP000008136"/>
    </source>
</evidence>
<dbReference type="PANTHER" id="PTHR43193">
    <property type="match status" value="1"/>
</dbReference>
<evidence type="ECO:0000259" key="1">
    <source>
        <dbReference type="PROSITE" id="PS51379"/>
    </source>
</evidence>
<dbReference type="CDD" id="cd10549">
    <property type="entry name" value="MtMvhB_like"/>
    <property type="match status" value="1"/>
</dbReference>
<feature type="domain" description="4Fe-4S ferredoxin-type" evidence="1">
    <location>
        <begin position="165"/>
        <end position="194"/>
    </location>
</feature>
<feature type="domain" description="4Fe-4S ferredoxin-type" evidence="1">
    <location>
        <begin position="63"/>
        <end position="92"/>
    </location>
</feature>
<dbReference type="Gene3D" id="3.30.70.20">
    <property type="match status" value="4"/>
</dbReference>
<dbReference type="Pfam" id="PF12838">
    <property type="entry name" value="Fer4_7"/>
    <property type="match status" value="1"/>
</dbReference>
<dbReference type="EMBL" id="CP002588">
    <property type="protein sequence ID" value="AEA47128.1"/>
    <property type="molecule type" value="Genomic_DNA"/>
</dbReference>
<evidence type="ECO:0000313" key="2">
    <source>
        <dbReference type="EMBL" id="AEA47128.1"/>
    </source>
</evidence>
<organism evidence="2 3">
    <name type="scientific">Archaeoglobus veneficus (strain DSM 11195 / SNP6)</name>
    <dbReference type="NCBI Taxonomy" id="693661"/>
    <lineage>
        <taxon>Archaea</taxon>
        <taxon>Methanobacteriati</taxon>
        <taxon>Methanobacteriota</taxon>
        <taxon>Archaeoglobi</taxon>
        <taxon>Archaeoglobales</taxon>
        <taxon>Archaeoglobaceae</taxon>
        <taxon>Archaeoglobus</taxon>
    </lineage>
</organism>
<dbReference type="Pfam" id="PF13237">
    <property type="entry name" value="Fer4_10"/>
    <property type="match status" value="1"/>
</dbReference>
<dbReference type="PROSITE" id="PS00198">
    <property type="entry name" value="4FE4S_FER_1"/>
    <property type="match status" value="2"/>
</dbReference>
<dbReference type="InterPro" id="IPR017900">
    <property type="entry name" value="4Fe4S_Fe_S_CS"/>
</dbReference>
<dbReference type="AlphaFoldDB" id="F2KT98"/>
<reference evidence="2 3" key="1">
    <citation type="submission" date="2011-03" db="EMBL/GenBank/DDBJ databases">
        <title>The complete genome of Archaeoglobus veneficus SNP6.</title>
        <authorList>
            <consortium name="US DOE Joint Genome Institute (JGI-PGF)"/>
            <person name="Lucas S."/>
            <person name="Copeland A."/>
            <person name="Lapidus A."/>
            <person name="Bruce D."/>
            <person name="Goodwin L."/>
            <person name="Pitluck S."/>
            <person name="Kyrpides N."/>
            <person name="Mavromatis K."/>
            <person name="Pagani I."/>
            <person name="Ivanova N."/>
            <person name="Mikhailova N."/>
            <person name="Lu M."/>
            <person name="Detter J.C."/>
            <person name="Tapia R."/>
            <person name="Han C."/>
            <person name="Land M."/>
            <person name="Hauser L."/>
            <person name="Markowitz V."/>
            <person name="Cheng J.-F."/>
            <person name="Hugenholtz P."/>
            <person name="Woyke T."/>
            <person name="Wu D."/>
            <person name="Spring S."/>
            <person name="Brambilla E."/>
            <person name="Klenk H.-P."/>
            <person name="Eisen J.A."/>
        </authorList>
    </citation>
    <scope>NUCLEOTIDE SEQUENCE [LARGE SCALE GENOMIC DNA]</scope>
    <source>
        <strain>SNP6</strain>
    </source>
</reference>
<gene>
    <name evidence="2" type="ordered locus">Arcve_1118</name>
</gene>
<dbReference type="InterPro" id="IPR043256">
    <property type="entry name" value="MvhB-like"/>
</dbReference>
<dbReference type="STRING" id="693661.Arcve_1118"/>
<protein>
    <submittedName>
        <fullName evidence="2">4Fe-4S ferredoxin iron-sulfur binding domain-containing protein</fullName>
    </submittedName>
</protein>
<dbReference type="OrthoDB" id="51455at2157"/>
<dbReference type="RefSeq" id="WP_013683792.1">
    <property type="nucleotide sequence ID" value="NC_015320.1"/>
</dbReference>
<dbReference type="GO" id="GO:0016491">
    <property type="term" value="F:oxidoreductase activity"/>
    <property type="evidence" value="ECO:0007669"/>
    <property type="project" value="UniProtKB-ARBA"/>
</dbReference>
<dbReference type="InterPro" id="IPR017896">
    <property type="entry name" value="4Fe4S_Fe-S-bd"/>
</dbReference>
<dbReference type="PROSITE" id="PS51379">
    <property type="entry name" value="4FE4S_FER_2"/>
    <property type="match status" value="6"/>
</dbReference>
<accession>F2KT98</accession>
<keyword evidence="3" id="KW-1185">Reference proteome</keyword>
<dbReference type="Pfam" id="PF00037">
    <property type="entry name" value="Fer4"/>
    <property type="match status" value="1"/>
</dbReference>
<dbReference type="SUPFAM" id="SSF54862">
    <property type="entry name" value="4Fe-4S ferredoxins"/>
    <property type="match status" value="2"/>
</dbReference>
<dbReference type="InterPro" id="IPR052977">
    <property type="entry name" value="Polyferredoxin-like_ET"/>
</dbReference>
<sequence>MMMNLRVHASFDGGLYKIIREGVGKRVLVYNVQRCVGCELCSTACPKNAIKLNPPASVKLGYPPVVIDAETCILCGICSEVCLLNAINVYAGDKPTRLYSPKYRAIFLADLNKCPPQCTVCKDSCPRNAIMLGGRMRDDELCIYCGACSKACPEEAIYVEKPFSGSVIVNDDACQGCGVCCEICPSMAISLQDPSKSVEIDEDRCIYCGACSNACPTNAIEVVRTDVRIEAVRRTAWSLQHEIAFKKLVRGENS</sequence>
<dbReference type="HOGENOM" id="CLU_050974_0_0_2"/>